<sequence>MCPMSSYLRETAIRVCHQELENITDTIPIQIASSTSSSITSTNRYFASIFDDNDNVDNLLDNNNELDKYLD</sequence>
<protein>
    <submittedName>
        <fullName evidence="1">14991_t:CDS:1</fullName>
    </submittedName>
</protein>
<accession>A0ACA9RG74</accession>
<comment type="caution">
    <text evidence="1">The sequence shown here is derived from an EMBL/GenBank/DDBJ whole genome shotgun (WGS) entry which is preliminary data.</text>
</comment>
<evidence type="ECO:0000313" key="2">
    <source>
        <dbReference type="Proteomes" id="UP000789366"/>
    </source>
</evidence>
<gene>
    <name evidence="1" type="ORF">SPELUC_LOCUS17239</name>
</gene>
<reference evidence="1" key="1">
    <citation type="submission" date="2021-06" db="EMBL/GenBank/DDBJ databases">
        <authorList>
            <person name="Kallberg Y."/>
            <person name="Tangrot J."/>
            <person name="Rosling A."/>
        </authorList>
    </citation>
    <scope>NUCLEOTIDE SEQUENCE</scope>
    <source>
        <strain evidence="1">28 12/20/2015</strain>
    </source>
</reference>
<dbReference type="EMBL" id="CAJVPW010069201">
    <property type="protein sequence ID" value="CAG8791124.1"/>
    <property type="molecule type" value="Genomic_DNA"/>
</dbReference>
<name>A0ACA9RG74_9GLOM</name>
<evidence type="ECO:0000313" key="1">
    <source>
        <dbReference type="EMBL" id="CAG8791124.1"/>
    </source>
</evidence>
<dbReference type="Proteomes" id="UP000789366">
    <property type="component" value="Unassembled WGS sequence"/>
</dbReference>
<proteinExistence type="predicted"/>
<feature type="non-terminal residue" evidence="1">
    <location>
        <position position="71"/>
    </location>
</feature>
<organism evidence="1 2">
    <name type="scientific">Cetraspora pellucida</name>
    <dbReference type="NCBI Taxonomy" id="1433469"/>
    <lineage>
        <taxon>Eukaryota</taxon>
        <taxon>Fungi</taxon>
        <taxon>Fungi incertae sedis</taxon>
        <taxon>Mucoromycota</taxon>
        <taxon>Glomeromycotina</taxon>
        <taxon>Glomeromycetes</taxon>
        <taxon>Diversisporales</taxon>
        <taxon>Gigasporaceae</taxon>
        <taxon>Cetraspora</taxon>
    </lineage>
</organism>
<keyword evidence="2" id="KW-1185">Reference proteome</keyword>